<keyword evidence="2" id="KW-0946">Virion</keyword>
<comment type="subcellular location">
    <subcellularLocation>
        <location evidence="1">Virion</location>
    </subcellularLocation>
</comment>
<feature type="compositionally biased region" description="Low complexity" evidence="4">
    <location>
        <begin position="470"/>
        <end position="479"/>
    </location>
</feature>
<accession>A0A220QTG0</accession>
<proteinExistence type="predicted"/>
<feature type="coiled-coil region" evidence="3">
    <location>
        <begin position="406"/>
        <end position="440"/>
    </location>
</feature>
<dbReference type="OrthoDB" id="9316at10239"/>
<evidence type="ECO:0000256" key="3">
    <source>
        <dbReference type="SAM" id="Coils"/>
    </source>
</evidence>
<dbReference type="SUPFAM" id="SSF88633">
    <property type="entry name" value="Positive stranded ssRNA viruses"/>
    <property type="match status" value="1"/>
</dbReference>
<dbReference type="Gene3D" id="2.60.120.20">
    <property type="match status" value="1"/>
</dbReference>
<name>A0A220QTG0_9VIRU</name>
<evidence type="ECO:0000313" key="6">
    <source>
        <dbReference type="Proteomes" id="UP000217658"/>
    </source>
</evidence>
<feature type="region of interest" description="Disordered" evidence="4">
    <location>
        <begin position="442"/>
        <end position="479"/>
    </location>
</feature>
<evidence type="ECO:0000256" key="1">
    <source>
        <dbReference type="ARBA" id="ARBA00004328"/>
    </source>
</evidence>
<organism evidence="5 6">
    <name type="scientific">Lasius neglectus virus 1</name>
    <dbReference type="NCBI Taxonomy" id="2018501"/>
    <lineage>
        <taxon>Viruses</taxon>
        <taxon>Riboviria</taxon>
        <taxon>Orthornavirae</taxon>
        <taxon>Pisuviricota</taxon>
        <taxon>Pisoniviricetes</taxon>
        <taxon>Picornavirales</taxon>
        <taxon>Polycipiviridae</taxon>
        <taxon>Sopolycivirus</taxon>
        <taxon>Sopolycivirus lasii</taxon>
    </lineage>
</organism>
<protein>
    <submittedName>
        <fullName evidence="5">Putative capsid protein</fullName>
    </submittedName>
</protein>
<keyword evidence="3" id="KW-0175">Coiled coil</keyword>
<dbReference type="Proteomes" id="UP000217658">
    <property type="component" value="Segment"/>
</dbReference>
<sequence>MMDNEEPQLSEIANLQISHEGHKLPEQSRVATTQSPRGFDFDHLIRQWQPMGIRVKLAVPFYGNDQDYIFAIRNGPFIPSNTYIYQDSSGLTDVSEGDFPDPTKRKLTTLNTYQSYAWNNMINVTHAYDSIKAQTTPSDQFAVTITQFDEPPILSSLATMFRRWRGTMHYRLRVVAGFTTQGYIFVTLVRNSPSLVLASNPYSTVRGVKREDSSYRESMINSYVMGDTAMFRHFEFQVPYEYPTPYYDQFSWIGKRTRPAKNFAWGDISNNKGRYYEPFRPVKMEPHGDNYILVGLRGDIQTTSQNSQITFEIEYRAGDDFQFADPFLPFPNHYLRPFYRTSKLSKVKGIVTIPDDKKISDGVGEFQNKSTYIPESPLPPPPSLTSADQATRRLERLLTFEQQQQLAEAKKQQENLVTQGQQAQRAIQEAQIRERELQAAAAARAKRRNPRSLDEVLDGHDEVDSDYDDASVASDVSDLSELRQPLRKSLRNRMV</sequence>
<evidence type="ECO:0000256" key="4">
    <source>
        <dbReference type="SAM" id="MobiDB-lite"/>
    </source>
</evidence>
<dbReference type="InterPro" id="IPR029053">
    <property type="entry name" value="Viral_coat"/>
</dbReference>
<feature type="compositionally biased region" description="Basic and acidic residues" evidence="4">
    <location>
        <begin position="451"/>
        <end position="462"/>
    </location>
</feature>
<evidence type="ECO:0000256" key="2">
    <source>
        <dbReference type="ARBA" id="ARBA00022844"/>
    </source>
</evidence>
<evidence type="ECO:0000313" key="5">
    <source>
        <dbReference type="EMBL" id="ASK12199.1"/>
    </source>
</evidence>
<keyword evidence="6" id="KW-1185">Reference proteome</keyword>
<reference evidence="6" key="1">
    <citation type="submission" date="2017-05" db="EMBL/GenBank/DDBJ databases">
        <title>Polycipiviridae: a proposed new family of polycistronic picorna-like RNA viruses.</title>
        <authorList>
            <person name="Olendraite I."/>
            <person name="Lukhovitskaya N.I."/>
            <person name="Porter S.D."/>
            <person name="Valles S.M."/>
            <person name="Firth A.E."/>
        </authorList>
    </citation>
    <scope>NUCLEOTIDE SEQUENCE [LARGE SCALE GENOMIC DNA]</scope>
</reference>
<gene>
    <name evidence="5" type="primary">ORF4</name>
</gene>
<dbReference type="GeneID" id="33899724"/>
<dbReference type="EMBL" id="MF041809">
    <property type="protein sequence ID" value="ASK12199.1"/>
    <property type="molecule type" value="Genomic_RNA"/>
</dbReference>
<dbReference type="GO" id="GO:0044423">
    <property type="term" value="C:virion component"/>
    <property type="evidence" value="ECO:0007669"/>
    <property type="project" value="UniProtKB-KW"/>
</dbReference>
<dbReference type="KEGG" id="vg:33899724"/>
<dbReference type="RefSeq" id="YP_009407904.1">
    <property type="nucleotide sequence ID" value="NC_035450.1"/>
</dbReference>